<gene>
    <name evidence="2" type="ORF">PIB30_010509</name>
</gene>
<sequence>MIPHSSTTKTKGSSALDCSPKPSGSPVKSTSSLLGKPVKHKSPYLWGKMKTIPNTPNDPVSVDDEDSQDENSGGYSRSSIIMVVFRKGVAQDVIQDNPQVVAKCENILIQCSVRKRFRLDFSYGFSFPFQAPDSSNLSKEFLVFTSCDFAHDEFEYFHDDAKALCSRFASLKRSFVLPVDLNPLFKKLGDEILSKEYDSISFELNTMNAKLACVSLEPKQLVKTKELPLP</sequence>
<evidence type="ECO:0000313" key="3">
    <source>
        <dbReference type="Proteomes" id="UP001341840"/>
    </source>
</evidence>
<organism evidence="2 3">
    <name type="scientific">Stylosanthes scabra</name>
    <dbReference type="NCBI Taxonomy" id="79078"/>
    <lineage>
        <taxon>Eukaryota</taxon>
        <taxon>Viridiplantae</taxon>
        <taxon>Streptophyta</taxon>
        <taxon>Embryophyta</taxon>
        <taxon>Tracheophyta</taxon>
        <taxon>Spermatophyta</taxon>
        <taxon>Magnoliopsida</taxon>
        <taxon>eudicotyledons</taxon>
        <taxon>Gunneridae</taxon>
        <taxon>Pentapetalae</taxon>
        <taxon>rosids</taxon>
        <taxon>fabids</taxon>
        <taxon>Fabales</taxon>
        <taxon>Fabaceae</taxon>
        <taxon>Papilionoideae</taxon>
        <taxon>50 kb inversion clade</taxon>
        <taxon>dalbergioids sensu lato</taxon>
        <taxon>Dalbergieae</taxon>
        <taxon>Pterocarpus clade</taxon>
        <taxon>Stylosanthes</taxon>
    </lineage>
</organism>
<protein>
    <submittedName>
        <fullName evidence="2">Uncharacterized protein</fullName>
    </submittedName>
</protein>
<proteinExistence type="predicted"/>
<keyword evidence="3" id="KW-1185">Reference proteome</keyword>
<evidence type="ECO:0000256" key="1">
    <source>
        <dbReference type="SAM" id="MobiDB-lite"/>
    </source>
</evidence>
<feature type="compositionally biased region" description="Polar residues" evidence="1">
    <location>
        <begin position="1"/>
        <end position="13"/>
    </location>
</feature>
<dbReference type="Proteomes" id="UP001341840">
    <property type="component" value="Unassembled WGS sequence"/>
</dbReference>
<feature type="region of interest" description="Disordered" evidence="1">
    <location>
        <begin position="1"/>
        <end position="74"/>
    </location>
</feature>
<comment type="caution">
    <text evidence="2">The sequence shown here is derived from an EMBL/GenBank/DDBJ whole genome shotgun (WGS) entry which is preliminary data.</text>
</comment>
<evidence type="ECO:0000313" key="2">
    <source>
        <dbReference type="EMBL" id="MED6107063.1"/>
    </source>
</evidence>
<reference evidence="2 3" key="1">
    <citation type="journal article" date="2023" name="Plants (Basel)">
        <title>Bridging the Gap: Combining Genomics and Transcriptomics Approaches to Understand Stylosanthes scabra, an Orphan Legume from the Brazilian Caatinga.</title>
        <authorList>
            <person name="Ferreira-Neto J.R.C."/>
            <person name="da Silva M.D."/>
            <person name="Binneck E."/>
            <person name="de Melo N.F."/>
            <person name="da Silva R.H."/>
            <person name="de Melo A.L.T.M."/>
            <person name="Pandolfi V."/>
            <person name="Bustamante F.O."/>
            <person name="Brasileiro-Vidal A.C."/>
            <person name="Benko-Iseppon A.M."/>
        </authorList>
    </citation>
    <scope>NUCLEOTIDE SEQUENCE [LARGE SCALE GENOMIC DNA]</scope>
    <source>
        <tissue evidence="2">Leaves</tissue>
    </source>
</reference>
<dbReference type="EMBL" id="JASCZI010000025">
    <property type="protein sequence ID" value="MED6107063.1"/>
    <property type="molecule type" value="Genomic_DNA"/>
</dbReference>
<name>A0ABU6Q5K4_9FABA</name>
<accession>A0ABU6Q5K4</accession>